<dbReference type="InterPro" id="IPR007419">
    <property type="entry name" value="BFD-like_2Fe2S-bd_dom"/>
</dbReference>
<proteinExistence type="inferred from homology"/>
<dbReference type="EMBL" id="JBKBDE010000004">
    <property type="protein sequence ID" value="MFN6551760.1"/>
    <property type="molecule type" value="Genomic_DNA"/>
</dbReference>
<reference evidence="10 11" key="1">
    <citation type="submission" date="2024-12" db="EMBL/GenBank/DDBJ databases">
        <title>The coexistence of Mycolicibacterium septicum and Mycolicibacterium nivoides in clinical samples.</title>
        <authorList>
            <person name="Wang C."/>
            <person name="Feng Y."/>
            <person name="Zong Z."/>
        </authorList>
    </citation>
    <scope>NUCLEOTIDE SEQUENCE [LARGE SCALE GENOMIC DNA]</scope>
    <source>
        <strain evidence="10 11">120310</strain>
    </source>
</reference>
<keyword evidence="3" id="KW-0479">Metal-binding</keyword>
<evidence type="ECO:0000256" key="4">
    <source>
        <dbReference type="ARBA" id="ARBA00022982"/>
    </source>
</evidence>
<gene>
    <name evidence="10" type="ORF">ACK4CP_15245</name>
</gene>
<comment type="caution">
    <text evidence="10">The sequence shown here is derived from an EMBL/GenBank/DDBJ whole genome shotgun (WGS) entry which is preliminary data.</text>
</comment>
<evidence type="ECO:0000259" key="9">
    <source>
        <dbReference type="Pfam" id="PF04324"/>
    </source>
</evidence>
<dbReference type="Pfam" id="PF04324">
    <property type="entry name" value="Fer2_BFD"/>
    <property type="match status" value="1"/>
</dbReference>
<evidence type="ECO:0000256" key="5">
    <source>
        <dbReference type="ARBA" id="ARBA00023004"/>
    </source>
</evidence>
<evidence type="ECO:0000256" key="2">
    <source>
        <dbReference type="ARBA" id="ARBA00022714"/>
    </source>
</evidence>
<keyword evidence="2" id="KW-0001">2Fe-2S</keyword>
<evidence type="ECO:0000256" key="6">
    <source>
        <dbReference type="ARBA" id="ARBA00023014"/>
    </source>
</evidence>
<keyword evidence="1" id="KW-0813">Transport</keyword>
<dbReference type="InterPro" id="IPR041854">
    <property type="entry name" value="BFD-like_2Fe2S-bd_dom_sf"/>
</dbReference>
<keyword evidence="6" id="KW-0411">Iron-sulfur</keyword>
<evidence type="ECO:0000256" key="8">
    <source>
        <dbReference type="ARBA" id="ARBA00046332"/>
    </source>
</evidence>
<accession>A0ABW9LWF4</accession>
<sequence length="61" mass="6542">MYVCLCHGITRQTVVAAMHDGASTTKKVVTATTAGADCGRCRRHIQEIIKSESPWAGAVRP</sequence>
<evidence type="ECO:0000313" key="10">
    <source>
        <dbReference type="EMBL" id="MFN6551760.1"/>
    </source>
</evidence>
<dbReference type="Gene3D" id="1.10.10.1100">
    <property type="entry name" value="BFD-like [2Fe-2S]-binding domain"/>
    <property type="match status" value="1"/>
</dbReference>
<dbReference type="InterPro" id="IPR052371">
    <property type="entry name" value="BFD-associated_ferredoxin"/>
</dbReference>
<evidence type="ECO:0000256" key="3">
    <source>
        <dbReference type="ARBA" id="ARBA00022723"/>
    </source>
</evidence>
<evidence type="ECO:0000313" key="11">
    <source>
        <dbReference type="Proteomes" id="UP001635817"/>
    </source>
</evidence>
<dbReference type="PANTHER" id="PTHR37424:SF1">
    <property type="entry name" value="BACTERIOFERRITIN-ASSOCIATED FERREDOXIN"/>
    <property type="match status" value="1"/>
</dbReference>
<name>A0ABW9LWF4_9MYCO</name>
<evidence type="ECO:0000256" key="7">
    <source>
        <dbReference type="ARBA" id="ARBA00039386"/>
    </source>
</evidence>
<dbReference type="RefSeq" id="WP_409550345.1">
    <property type="nucleotide sequence ID" value="NZ_JBKBDE010000004.1"/>
</dbReference>
<keyword evidence="4" id="KW-0249">Electron transport</keyword>
<protein>
    <recommendedName>
        <fullName evidence="7">Bacterioferritin-associated ferredoxin</fullName>
    </recommendedName>
</protein>
<evidence type="ECO:0000256" key="1">
    <source>
        <dbReference type="ARBA" id="ARBA00022448"/>
    </source>
</evidence>
<keyword evidence="11" id="KW-1185">Reference proteome</keyword>
<comment type="similarity">
    <text evidence="8">Belongs to the Bfd family.</text>
</comment>
<organism evidence="10 11">
    <name type="scientific">Mycolicibacterium septicum</name>
    <dbReference type="NCBI Taxonomy" id="98668"/>
    <lineage>
        <taxon>Bacteria</taxon>
        <taxon>Bacillati</taxon>
        <taxon>Actinomycetota</taxon>
        <taxon>Actinomycetes</taxon>
        <taxon>Mycobacteriales</taxon>
        <taxon>Mycobacteriaceae</taxon>
        <taxon>Mycolicibacterium</taxon>
    </lineage>
</organism>
<dbReference type="PANTHER" id="PTHR37424">
    <property type="entry name" value="BACTERIOFERRITIN-ASSOCIATED FERREDOXIN"/>
    <property type="match status" value="1"/>
</dbReference>
<feature type="domain" description="BFD-like [2Fe-2S]-binding" evidence="9">
    <location>
        <begin position="2"/>
        <end position="50"/>
    </location>
</feature>
<keyword evidence="5" id="KW-0408">Iron</keyword>
<dbReference type="Proteomes" id="UP001635817">
    <property type="component" value="Unassembled WGS sequence"/>
</dbReference>